<reference evidence="7" key="1">
    <citation type="submission" date="2014-09" db="EMBL/GenBank/DDBJ databases">
        <title>Genome sequence of the luminous mushroom Mycena chlorophos for searching fungal bioluminescence genes.</title>
        <authorList>
            <person name="Tanaka Y."/>
            <person name="Kasuga D."/>
            <person name="Oba Y."/>
            <person name="Hase S."/>
            <person name="Sato K."/>
            <person name="Oba Y."/>
            <person name="Sakakibara Y."/>
        </authorList>
    </citation>
    <scope>NUCLEOTIDE SEQUENCE</scope>
</reference>
<keyword evidence="8" id="KW-1185">Reference proteome</keyword>
<evidence type="ECO:0000256" key="2">
    <source>
        <dbReference type="ARBA" id="ARBA00022833"/>
    </source>
</evidence>
<dbReference type="Pfam" id="PF00172">
    <property type="entry name" value="Zn_clus"/>
    <property type="match status" value="1"/>
</dbReference>
<accession>A0ABQ0LCI9</accession>
<dbReference type="PROSITE" id="PS00463">
    <property type="entry name" value="ZN2_CY6_FUNGAL_1"/>
    <property type="match status" value="1"/>
</dbReference>
<dbReference type="Proteomes" id="UP000815677">
    <property type="component" value="Unassembled WGS sequence"/>
</dbReference>
<proteinExistence type="predicted"/>
<dbReference type="InterPro" id="IPR036864">
    <property type="entry name" value="Zn2-C6_fun-type_DNA-bd_sf"/>
</dbReference>
<dbReference type="Gene3D" id="4.10.240.10">
    <property type="entry name" value="Zn(2)-C6 fungal-type DNA-binding domain"/>
    <property type="match status" value="1"/>
</dbReference>
<keyword evidence="4" id="KW-0804">Transcription</keyword>
<dbReference type="EMBL" id="DF843698">
    <property type="protein sequence ID" value="GAT47561.1"/>
    <property type="molecule type" value="Genomic_DNA"/>
</dbReference>
<dbReference type="SUPFAM" id="SSF57701">
    <property type="entry name" value="Zn2/Cys6 DNA-binding domain"/>
    <property type="match status" value="1"/>
</dbReference>
<dbReference type="InterPro" id="IPR001138">
    <property type="entry name" value="Zn2Cys6_DnaBD"/>
</dbReference>
<sequence length="211" mass="23072">MSGTPGRRAANSTRPSRRPRAFIACLNCRKRRVKCETEDDCDAPCERCVKRGLSCSYVPVMDVDAPLINTHPVHGYYPADPDSDLSAEGSPSSPSSLPLDAYYTLPDFQLRSPMMPHAQPLPGFDTFLRVSQGFPQRQPSHWMPPAAHQSPTTLGAMVPGERPVMVKMESFPDTLDPLGLFGSGSEDGDAWRRGYPVHSISPADPAAWFSG</sequence>
<keyword evidence="1" id="KW-0479">Metal-binding</keyword>
<name>A0ABQ0LCI9_MYCCL</name>
<dbReference type="SMART" id="SM00066">
    <property type="entry name" value="GAL4"/>
    <property type="match status" value="1"/>
</dbReference>
<organism evidence="7 8">
    <name type="scientific">Mycena chlorophos</name>
    <name type="common">Agaric fungus</name>
    <name type="synonym">Agaricus chlorophos</name>
    <dbReference type="NCBI Taxonomy" id="658473"/>
    <lineage>
        <taxon>Eukaryota</taxon>
        <taxon>Fungi</taxon>
        <taxon>Dikarya</taxon>
        <taxon>Basidiomycota</taxon>
        <taxon>Agaricomycotina</taxon>
        <taxon>Agaricomycetes</taxon>
        <taxon>Agaricomycetidae</taxon>
        <taxon>Agaricales</taxon>
        <taxon>Marasmiineae</taxon>
        <taxon>Mycenaceae</taxon>
        <taxon>Mycena</taxon>
    </lineage>
</organism>
<dbReference type="PROSITE" id="PS50048">
    <property type="entry name" value="ZN2_CY6_FUNGAL_2"/>
    <property type="match status" value="1"/>
</dbReference>
<protein>
    <submittedName>
        <fullName evidence="7">C6 finger domain</fullName>
    </submittedName>
</protein>
<evidence type="ECO:0000256" key="4">
    <source>
        <dbReference type="ARBA" id="ARBA00023163"/>
    </source>
</evidence>
<keyword evidence="2" id="KW-0862">Zinc</keyword>
<keyword evidence="3" id="KW-0805">Transcription regulation</keyword>
<evidence type="ECO:0000256" key="5">
    <source>
        <dbReference type="ARBA" id="ARBA00023242"/>
    </source>
</evidence>
<feature type="domain" description="Zn(2)-C6 fungal-type" evidence="6">
    <location>
        <begin position="24"/>
        <end position="57"/>
    </location>
</feature>
<evidence type="ECO:0000256" key="3">
    <source>
        <dbReference type="ARBA" id="ARBA00023015"/>
    </source>
</evidence>
<evidence type="ECO:0000313" key="7">
    <source>
        <dbReference type="EMBL" id="GAT47561.1"/>
    </source>
</evidence>
<evidence type="ECO:0000259" key="6">
    <source>
        <dbReference type="PROSITE" id="PS50048"/>
    </source>
</evidence>
<dbReference type="PANTHER" id="PTHR47660">
    <property type="entry name" value="TRANSCRIPTION FACTOR WITH C2H2 AND ZN(2)-CYS(6) DNA BINDING DOMAIN (EUROFUNG)-RELATED-RELATED"/>
    <property type="match status" value="1"/>
</dbReference>
<keyword evidence="5" id="KW-0539">Nucleus</keyword>
<gene>
    <name evidence="7" type="ORF">MCHLO_05019</name>
</gene>
<evidence type="ECO:0000313" key="8">
    <source>
        <dbReference type="Proteomes" id="UP000815677"/>
    </source>
</evidence>
<evidence type="ECO:0000256" key="1">
    <source>
        <dbReference type="ARBA" id="ARBA00022723"/>
    </source>
</evidence>
<dbReference type="CDD" id="cd00067">
    <property type="entry name" value="GAL4"/>
    <property type="match status" value="1"/>
</dbReference>